<organism evidence="1 2">
    <name type="scientific">Marinobacter salarius</name>
    <dbReference type="NCBI Taxonomy" id="1420917"/>
    <lineage>
        <taxon>Bacteria</taxon>
        <taxon>Pseudomonadati</taxon>
        <taxon>Pseudomonadota</taxon>
        <taxon>Gammaproteobacteria</taxon>
        <taxon>Pseudomonadales</taxon>
        <taxon>Marinobacteraceae</taxon>
        <taxon>Marinobacter</taxon>
    </lineage>
</organism>
<protein>
    <submittedName>
        <fullName evidence="1">Uncharacterized protein</fullName>
    </submittedName>
</protein>
<evidence type="ECO:0000313" key="2">
    <source>
        <dbReference type="Proteomes" id="UP000035081"/>
    </source>
</evidence>
<gene>
    <name evidence="1" type="ORF">AU15_11325</name>
</gene>
<sequence length="84" mass="9180">MQSDVTVQPEVAGRGGVRVLRPEFPREAVAMARRFGGTYIAGASWLQPVWERRQSWPSYLVALDPAGRGSGVLSRTRAGSPLVR</sequence>
<dbReference type="KEGG" id="msr:AU15_11325"/>
<accession>W5Z3X2</accession>
<dbReference type="HOGENOM" id="CLU_2523630_0_0_6"/>
<proteinExistence type="predicted"/>
<dbReference type="AlphaFoldDB" id="W5Z3X2"/>
<evidence type="ECO:0000313" key="1">
    <source>
        <dbReference type="EMBL" id="AHI33183.1"/>
    </source>
</evidence>
<name>W5Z3X2_9GAMM</name>
<reference evidence="1 2" key="1">
    <citation type="journal article" date="2014" name="Genome Announc.">
        <title>Draft Genome Sequences of Marinobacter similis A3d10T and Marinobacter salarius R9SW1T.</title>
        <authorList>
            <person name="Ivanova E.P."/>
            <person name="Ng H.J."/>
            <person name="Webb H.K."/>
            <person name="Feng G."/>
            <person name="Oshima K."/>
            <person name="Hattori M."/>
            <person name="Ohkuma M."/>
            <person name="Sergeev A.F."/>
            <person name="Mikhailov V.V."/>
            <person name="Crawford R.J."/>
            <person name="Sawabe T."/>
        </authorList>
    </citation>
    <scope>NUCLEOTIDE SEQUENCE [LARGE SCALE GENOMIC DNA]</scope>
    <source>
        <strain evidence="2">A3d10 and R9SW1</strain>
    </source>
</reference>
<dbReference type="EMBL" id="CP007152">
    <property type="protein sequence ID" value="AHI33183.1"/>
    <property type="molecule type" value="Genomic_DNA"/>
</dbReference>
<dbReference type="Proteomes" id="UP000035081">
    <property type="component" value="Chromosome"/>
</dbReference>